<evidence type="ECO:0000259" key="8">
    <source>
        <dbReference type="SMART" id="SM00925"/>
    </source>
</evidence>
<evidence type="ECO:0000256" key="4">
    <source>
        <dbReference type="ARBA" id="ARBA00023316"/>
    </source>
</evidence>
<keyword evidence="9" id="KW-0378">Hydrolase</keyword>
<evidence type="ECO:0000256" key="6">
    <source>
        <dbReference type="SAM" id="MobiDB-lite"/>
    </source>
</evidence>
<evidence type="ECO:0000256" key="5">
    <source>
        <dbReference type="ARBA" id="ARBA00030918"/>
    </source>
</evidence>
<feature type="region of interest" description="Disordered" evidence="6">
    <location>
        <begin position="39"/>
        <end position="69"/>
    </location>
</feature>
<dbReference type="SMART" id="SM00925">
    <property type="entry name" value="MltA"/>
    <property type="match status" value="1"/>
</dbReference>
<feature type="region of interest" description="Disordered" evidence="6">
    <location>
        <begin position="123"/>
        <end position="172"/>
    </location>
</feature>
<gene>
    <name evidence="9" type="ORF">NSPWAT_0450</name>
</gene>
<dbReference type="Gene3D" id="2.40.240.50">
    <property type="entry name" value="Barwin-like endoglucanases"/>
    <property type="match status" value="1"/>
</dbReference>
<dbReference type="GO" id="GO:0016787">
    <property type="term" value="F:hydrolase activity"/>
    <property type="evidence" value="ECO:0007669"/>
    <property type="project" value="UniProtKB-KW"/>
</dbReference>
<dbReference type="CDD" id="cd14485">
    <property type="entry name" value="mltA_like_LT_A"/>
    <property type="match status" value="1"/>
</dbReference>
<evidence type="ECO:0000256" key="7">
    <source>
        <dbReference type="SAM" id="SignalP"/>
    </source>
</evidence>
<feature type="compositionally biased region" description="Acidic residues" evidence="6">
    <location>
        <begin position="148"/>
        <end position="162"/>
    </location>
</feature>
<dbReference type="SUPFAM" id="SSF50685">
    <property type="entry name" value="Barwin-like endoglucanases"/>
    <property type="match status" value="1"/>
</dbReference>
<dbReference type="InterPro" id="IPR036908">
    <property type="entry name" value="RlpA-like_sf"/>
</dbReference>
<comment type="catalytic activity">
    <reaction evidence="1">
        <text>Exolytic cleavage of the (1-&gt;4)-beta-glycosidic linkage between N-acetylmuramic acid (MurNAc) and N-acetylglucosamine (GlcNAc) residues in peptidoglycan, from either the reducing or the non-reducing ends of the peptidoglycan chains, with concomitant formation of a 1,6-anhydrobond in the MurNAc residue.</text>
        <dbReference type="EC" id="4.2.2.n1"/>
    </reaction>
</comment>
<keyword evidence="7" id="KW-0732">Signal</keyword>
<reference evidence="9 10" key="1">
    <citation type="submission" date="2022-09" db="EMBL/GenBank/DDBJ databases">
        <authorList>
            <person name="Kop L."/>
        </authorList>
    </citation>
    <scope>NUCLEOTIDE SEQUENCE [LARGE SCALE GENOMIC DNA]</scope>
    <source>
        <strain evidence="9 10">347</strain>
    </source>
</reference>
<feature type="compositionally biased region" description="Pro residues" evidence="6">
    <location>
        <begin position="57"/>
        <end position="66"/>
    </location>
</feature>
<organism evidence="9 10">
    <name type="scientific">Nitrospina watsonii</name>
    <dbReference type="NCBI Taxonomy" id="1323948"/>
    <lineage>
        <taxon>Bacteria</taxon>
        <taxon>Pseudomonadati</taxon>
        <taxon>Nitrospinota/Tectimicrobiota group</taxon>
        <taxon>Nitrospinota</taxon>
        <taxon>Nitrospinia</taxon>
        <taxon>Nitrospinales</taxon>
        <taxon>Nitrospinaceae</taxon>
        <taxon>Nitrospina</taxon>
    </lineage>
</organism>
<feature type="domain" description="Lytic transglycosylase MltA" evidence="8">
    <location>
        <begin position="265"/>
        <end position="422"/>
    </location>
</feature>
<dbReference type="Pfam" id="PF06725">
    <property type="entry name" value="3D"/>
    <property type="match status" value="1"/>
</dbReference>
<dbReference type="Proteomes" id="UP001157733">
    <property type="component" value="Chromosome"/>
</dbReference>
<dbReference type="InterPro" id="IPR005300">
    <property type="entry name" value="MltA_B"/>
</dbReference>
<protein>
    <recommendedName>
        <fullName evidence="2">peptidoglycan lytic exotransglycosylase</fullName>
        <ecNumber evidence="2">4.2.2.n1</ecNumber>
    </recommendedName>
    <alternativeName>
        <fullName evidence="5">Murein hydrolase A</fullName>
    </alternativeName>
</protein>
<evidence type="ECO:0000256" key="1">
    <source>
        <dbReference type="ARBA" id="ARBA00001420"/>
    </source>
</evidence>
<evidence type="ECO:0000313" key="10">
    <source>
        <dbReference type="Proteomes" id="UP001157733"/>
    </source>
</evidence>
<dbReference type="EMBL" id="OX336137">
    <property type="protein sequence ID" value="CAI2717309.1"/>
    <property type="molecule type" value="Genomic_DNA"/>
</dbReference>
<dbReference type="PANTHER" id="PTHR30124:SF0">
    <property type="entry name" value="MEMBRANE-BOUND LYTIC MUREIN TRANSGLYCOSYLASE A"/>
    <property type="match status" value="1"/>
</dbReference>
<keyword evidence="4" id="KW-0961">Cell wall biogenesis/degradation</keyword>
<dbReference type="InterPro" id="IPR010611">
    <property type="entry name" value="3D_dom"/>
</dbReference>
<accession>A0ABN8VZF6</accession>
<dbReference type="Gene3D" id="2.40.40.10">
    <property type="entry name" value="RlpA-like domain"/>
    <property type="match status" value="1"/>
</dbReference>
<keyword evidence="3" id="KW-0456">Lyase</keyword>
<proteinExistence type="predicted"/>
<dbReference type="EC" id="4.2.2.n1" evidence="2"/>
<keyword evidence="10" id="KW-1185">Reference proteome</keyword>
<dbReference type="CDD" id="cd14668">
    <property type="entry name" value="mlta_B"/>
    <property type="match status" value="1"/>
</dbReference>
<dbReference type="InterPro" id="IPR026044">
    <property type="entry name" value="MltA"/>
</dbReference>
<evidence type="ECO:0000313" key="9">
    <source>
        <dbReference type="EMBL" id="CAI2717309.1"/>
    </source>
</evidence>
<dbReference type="PROSITE" id="PS51257">
    <property type="entry name" value="PROKAR_LIPOPROTEIN"/>
    <property type="match status" value="1"/>
</dbReference>
<dbReference type="Pfam" id="PF03562">
    <property type="entry name" value="MltA"/>
    <property type="match status" value="1"/>
</dbReference>
<feature type="signal peptide" evidence="7">
    <location>
        <begin position="1"/>
        <end position="22"/>
    </location>
</feature>
<evidence type="ECO:0000256" key="3">
    <source>
        <dbReference type="ARBA" id="ARBA00023239"/>
    </source>
</evidence>
<dbReference type="PANTHER" id="PTHR30124">
    <property type="entry name" value="MEMBRANE-BOUND LYTIC MUREIN TRANSGLYCOSYLASE A"/>
    <property type="match status" value="1"/>
</dbReference>
<feature type="chain" id="PRO_5045868560" description="peptidoglycan lytic exotransglycosylase" evidence="7">
    <location>
        <begin position="23"/>
        <end position="524"/>
    </location>
</feature>
<sequence length="524" mass="58498">MRRGACQSQRTNTRPLPPGALAATFFLFLSSCATLPAVEPPPPHPSVQTNTSQTTPTPHPVLPPTQPDETTHLLHQIEPLDPQRVEDLPYAVHYEADTQAAVTPQEDVTEAEEEIETQTGPRVFTDKTFTPPPAPVTVDPAHGSDSVLNEETDSDESDEEGSGFDAATQPVFDDDMSRSTLLTAIDRQLAAFRFANLDERLRLGSRRVTKRELKETLVAFRRLLRRNLSSAAFNQAVHEQFEIIEAGKGPDGNKRMQFTGYYTPIMDASRQPTAEYSYPLYRKPEQVPTRRVTWNQRASNRDYGFHLSARTRNLLLTRKEIDGDAVLQDHNLEIAWLKDDLDRYFLHIQGSGYLKFTDGTVQAVRFNGSNELPYKSVGRQMINDGVITEGQGSMQGIKAYFRRNPHHIPRYLYQNRRYIFFELADQGPTGSAGVELVAGRALATDKRLYPGGGLAFISATKPVLDADHRIVGWEPFSRFVLDQDTGSAIKGPKRGDLYFGVGAAAGAAAGHYNQHGRIFYLLKK</sequence>
<name>A0ABN8VZF6_9BACT</name>
<evidence type="ECO:0000256" key="2">
    <source>
        <dbReference type="ARBA" id="ARBA00012587"/>
    </source>
</evidence>